<dbReference type="GO" id="GO:0005737">
    <property type="term" value="C:cytoplasm"/>
    <property type="evidence" value="ECO:0007669"/>
    <property type="project" value="TreeGrafter"/>
</dbReference>
<dbReference type="EC" id="2.1.2.2" evidence="4"/>
<dbReference type="PANTHER" id="PTHR43369">
    <property type="entry name" value="PHOSPHORIBOSYLGLYCINAMIDE FORMYLTRANSFERASE"/>
    <property type="match status" value="1"/>
</dbReference>
<reference evidence="6 7" key="1">
    <citation type="submission" date="2020-02" db="EMBL/GenBank/DDBJ databases">
        <authorList>
            <person name="Zheng R.K."/>
            <person name="Sun C.M."/>
        </authorList>
    </citation>
    <scope>NUCLEOTIDE SEQUENCE [LARGE SCALE GENOMIC DNA]</scope>
    <source>
        <strain evidence="7">rifampicinis</strain>
    </source>
</reference>
<evidence type="ECO:0000313" key="6">
    <source>
        <dbReference type="EMBL" id="QPC83293.1"/>
    </source>
</evidence>
<keyword evidence="2 4" id="KW-0808">Transferase</keyword>
<dbReference type="InterPro" id="IPR002376">
    <property type="entry name" value="Formyl_transf_N"/>
</dbReference>
<feature type="site" description="Raises pKa of active site His" evidence="4">
    <location>
        <position position="172"/>
    </location>
</feature>
<evidence type="ECO:0000256" key="1">
    <source>
        <dbReference type="ARBA" id="ARBA00005054"/>
    </source>
</evidence>
<feature type="domain" description="Formyl transferase N-terminal" evidence="5">
    <location>
        <begin position="23"/>
        <end position="209"/>
    </location>
</feature>
<accession>A0A7S8IFU2</accession>
<dbReference type="CDD" id="cd08645">
    <property type="entry name" value="FMT_core_GART"/>
    <property type="match status" value="1"/>
</dbReference>
<dbReference type="InterPro" id="IPR036477">
    <property type="entry name" value="Formyl_transf_N_sf"/>
</dbReference>
<proteinExistence type="inferred from homology"/>
<dbReference type="InterPro" id="IPR004607">
    <property type="entry name" value="GART"/>
</dbReference>
<dbReference type="UniPathway" id="UPA00074">
    <property type="reaction ID" value="UER00126"/>
</dbReference>
<gene>
    <name evidence="4 6" type="primary">purN</name>
    <name evidence="6" type="ORF">G4Y79_02640</name>
</gene>
<comment type="catalytic activity">
    <reaction evidence="4">
        <text>N(1)-(5-phospho-beta-D-ribosyl)glycinamide + (6R)-10-formyltetrahydrofolate = N(2)-formyl-N(1)-(5-phospho-beta-D-ribosyl)glycinamide + (6S)-5,6,7,8-tetrahydrofolate + H(+)</text>
        <dbReference type="Rhea" id="RHEA:15053"/>
        <dbReference type="ChEBI" id="CHEBI:15378"/>
        <dbReference type="ChEBI" id="CHEBI:57453"/>
        <dbReference type="ChEBI" id="CHEBI:143788"/>
        <dbReference type="ChEBI" id="CHEBI:147286"/>
        <dbReference type="ChEBI" id="CHEBI:195366"/>
        <dbReference type="EC" id="2.1.2.2"/>
    </reaction>
</comment>
<feature type="binding site" evidence="4">
    <location>
        <position position="130"/>
    </location>
    <ligand>
        <name>(6R)-10-formyltetrahydrofolate</name>
        <dbReference type="ChEBI" id="CHEBI:195366"/>
    </ligand>
</feature>
<dbReference type="EMBL" id="CP062983">
    <property type="protein sequence ID" value="QPC83293.1"/>
    <property type="molecule type" value="Genomic_DNA"/>
</dbReference>
<evidence type="ECO:0000256" key="4">
    <source>
        <dbReference type="HAMAP-Rule" id="MF_01930"/>
    </source>
</evidence>
<dbReference type="Pfam" id="PF00551">
    <property type="entry name" value="Formyl_trans_N"/>
    <property type="match status" value="1"/>
</dbReference>
<feature type="binding site" evidence="4">
    <location>
        <position position="88"/>
    </location>
    <ligand>
        <name>(6R)-10-formyltetrahydrofolate</name>
        <dbReference type="ChEBI" id="CHEBI:195366"/>
    </ligand>
</feature>
<dbReference type="NCBIfam" id="TIGR00639">
    <property type="entry name" value="PurN"/>
    <property type="match status" value="1"/>
</dbReference>
<keyword evidence="7" id="KW-1185">Reference proteome</keyword>
<sequence length="217" mass="23350">MHLSSVKLSLAKGCSLSEKPYALVVLVSGSGSNLQAIMDAIAGGTLDAQIACVVSNKRKAYALERAENASIPTHVAPLKPYLREGHTREQYDVDLAQVINGYAPDLIVLAGWMHIVSAAFLDVIQAPVINLHPALPGTFPGTHAIERAYEAFQRGEISQSGCMVHHVIPEIDAGEVITQAIVPFTAGESLDDYETRIHAAEHRIIVEAVRQIQLAKA</sequence>
<evidence type="ECO:0000256" key="2">
    <source>
        <dbReference type="ARBA" id="ARBA00022679"/>
    </source>
</evidence>
<comment type="similarity">
    <text evidence="4">Belongs to the GART family.</text>
</comment>
<keyword evidence="3 4" id="KW-0658">Purine biosynthesis</keyword>
<dbReference type="HAMAP" id="MF_01930">
    <property type="entry name" value="PurN"/>
    <property type="match status" value="1"/>
</dbReference>
<dbReference type="Gene3D" id="3.40.50.170">
    <property type="entry name" value="Formyl transferase, N-terminal domain"/>
    <property type="match status" value="1"/>
</dbReference>
<evidence type="ECO:0000313" key="7">
    <source>
        <dbReference type="Proteomes" id="UP000594468"/>
    </source>
</evidence>
<name>A0A7S8IFU2_9CHLR</name>
<dbReference type="Proteomes" id="UP000594468">
    <property type="component" value="Chromosome"/>
</dbReference>
<evidence type="ECO:0000256" key="3">
    <source>
        <dbReference type="ARBA" id="ARBA00022755"/>
    </source>
</evidence>
<protein>
    <recommendedName>
        <fullName evidence="4">Phosphoribosylglycinamide formyltransferase</fullName>
        <ecNumber evidence="4">2.1.2.2</ecNumber>
    </recommendedName>
    <alternativeName>
        <fullName evidence="4">5'-phosphoribosylglycinamide transformylase</fullName>
    </alternativeName>
    <alternativeName>
        <fullName evidence="4">GAR transformylase</fullName>
        <shortName evidence="4">GART</shortName>
    </alternativeName>
</protein>
<comment type="function">
    <text evidence="4">Catalyzes the transfer of a formyl group from 10-formyltetrahydrofolate to 5-phospho-ribosyl-glycinamide (GAR), producing 5-phospho-ribosyl-N-formylglycinamide (FGAR) and tetrahydrofolate.</text>
</comment>
<evidence type="ECO:0000259" key="5">
    <source>
        <dbReference type="Pfam" id="PF00551"/>
    </source>
</evidence>
<feature type="binding site" evidence="4">
    <location>
        <begin position="31"/>
        <end position="33"/>
    </location>
    <ligand>
        <name>N(1)-(5-phospho-beta-D-ribosyl)glycinamide</name>
        <dbReference type="ChEBI" id="CHEBI:143788"/>
    </ligand>
</feature>
<dbReference type="AlphaFoldDB" id="A0A7S8IFU2"/>
<dbReference type="KEGG" id="pmet:G4Y79_02640"/>
<dbReference type="GO" id="GO:0004644">
    <property type="term" value="F:phosphoribosylglycinamide formyltransferase activity"/>
    <property type="evidence" value="ECO:0007669"/>
    <property type="project" value="UniProtKB-UniRule"/>
</dbReference>
<feature type="active site" description="Proton donor" evidence="4">
    <location>
        <position position="132"/>
    </location>
</feature>
<organism evidence="6 7">
    <name type="scientific">Phototrophicus methaneseepsis</name>
    <dbReference type="NCBI Taxonomy" id="2710758"/>
    <lineage>
        <taxon>Bacteria</taxon>
        <taxon>Bacillati</taxon>
        <taxon>Chloroflexota</taxon>
        <taxon>Candidatus Thermofontia</taxon>
        <taxon>Phototrophicales</taxon>
        <taxon>Phototrophicaceae</taxon>
        <taxon>Phototrophicus</taxon>
    </lineage>
</organism>
<dbReference type="GO" id="GO:0006189">
    <property type="term" value="P:'de novo' IMP biosynthetic process"/>
    <property type="evidence" value="ECO:0007669"/>
    <property type="project" value="UniProtKB-UniRule"/>
</dbReference>
<comment type="pathway">
    <text evidence="1 4">Purine metabolism; IMP biosynthesis via de novo pathway; N(2)-formyl-N(1)-(5-phospho-D-ribosyl)glycinamide from N(1)-(5-phospho-D-ribosyl)glycinamide (10-formyl THF route): step 1/1.</text>
</comment>
<dbReference type="SUPFAM" id="SSF53328">
    <property type="entry name" value="Formyltransferase"/>
    <property type="match status" value="1"/>
</dbReference>
<comment type="caution">
    <text evidence="4">Lacks conserved residue(s) required for the propagation of feature annotation.</text>
</comment>
<dbReference type="PANTHER" id="PTHR43369:SF2">
    <property type="entry name" value="PHOSPHORIBOSYLGLYCINAMIDE FORMYLTRANSFERASE"/>
    <property type="match status" value="1"/>
</dbReference>